<name>A0A842HI92_9BACT</name>
<dbReference type="AlphaFoldDB" id="A0A842HI92"/>
<keyword evidence="4" id="KW-1185">Reference proteome</keyword>
<protein>
    <submittedName>
        <fullName evidence="3">AGE family epimerase/isomerase</fullName>
    </submittedName>
</protein>
<dbReference type="Pfam" id="PF07221">
    <property type="entry name" value="GlcNAc_2-epim"/>
    <property type="match status" value="1"/>
</dbReference>
<dbReference type="GO" id="GO:0016853">
    <property type="term" value="F:isomerase activity"/>
    <property type="evidence" value="ECO:0007669"/>
    <property type="project" value="UniProtKB-KW"/>
</dbReference>
<gene>
    <name evidence="3" type="ORF">H5P28_15735</name>
</gene>
<proteinExistence type="inferred from homology"/>
<dbReference type="InterPro" id="IPR010819">
    <property type="entry name" value="AGE/CE"/>
</dbReference>
<comment type="caution">
    <text evidence="3">The sequence shown here is derived from an EMBL/GenBank/DDBJ whole genome shotgun (WGS) entry which is preliminary data.</text>
</comment>
<accession>A0A842HI92</accession>
<dbReference type="GO" id="GO:0005975">
    <property type="term" value="P:carbohydrate metabolic process"/>
    <property type="evidence" value="ECO:0007669"/>
    <property type="project" value="InterPro"/>
</dbReference>
<dbReference type="Proteomes" id="UP000546464">
    <property type="component" value="Unassembled WGS sequence"/>
</dbReference>
<dbReference type="InterPro" id="IPR008928">
    <property type="entry name" value="6-hairpin_glycosidase_sf"/>
</dbReference>
<reference evidence="3 4" key="1">
    <citation type="submission" date="2020-07" db="EMBL/GenBank/DDBJ databases">
        <authorList>
            <person name="Feng X."/>
        </authorList>
    </citation>
    <scope>NUCLEOTIDE SEQUENCE [LARGE SCALE GENOMIC DNA]</scope>
    <source>
        <strain evidence="3 4">JCM31066</strain>
    </source>
</reference>
<sequence length="403" mass="46908">MATKLPSAFSKTRLIELKSIYRDGLLHDSLPFWFPRAVDPEFGGYFTCFDRDGSRLQDDKSVWFQGRMAWTLATAWLEVEQRPEWLEWARSGIDFIERYCFDTDQRMFFSVTRDGLPLRKRRYQFSECFAIIAFSAYSRASGQSRYQDRARKLLADVIHRHRTPGLLPPKVDPETRPMKGLAMPMILLSTAQQLRKHSPDPAYTQIIDECIEEIRTDFLKPEFQCVLETVADDGGFIDTLDGRCVNPGHSIEAGWFILEEARQRGGDSELIKLGCRLIDWSLEIGWDNEHGGLFYFRDAKGLPCTEYWHDMKFWWPHNEAIIATLLAAELTGEARYANWHSRIHEWAYDHFPDKQHGEWFGYLHRDGSLSTPVKGTPYKGAFHVPRMMLLGWQSVQRQLDRIG</sequence>
<dbReference type="RefSeq" id="WP_185676655.1">
    <property type="nucleotide sequence ID" value="NZ_JACHVB010000052.1"/>
</dbReference>
<evidence type="ECO:0000313" key="3">
    <source>
        <dbReference type="EMBL" id="MBC2595718.1"/>
    </source>
</evidence>
<keyword evidence="2 3" id="KW-0413">Isomerase</keyword>
<comment type="similarity">
    <text evidence="1">Belongs to the N-acylglucosamine 2-epimerase family.</text>
</comment>
<evidence type="ECO:0000313" key="4">
    <source>
        <dbReference type="Proteomes" id="UP000546464"/>
    </source>
</evidence>
<dbReference type="EMBL" id="JACHVB010000052">
    <property type="protein sequence ID" value="MBC2595718.1"/>
    <property type="molecule type" value="Genomic_DNA"/>
</dbReference>
<evidence type="ECO:0000256" key="2">
    <source>
        <dbReference type="ARBA" id="ARBA00023235"/>
    </source>
</evidence>
<organism evidence="3 4">
    <name type="scientific">Ruficoccus amylovorans</name>
    <dbReference type="NCBI Taxonomy" id="1804625"/>
    <lineage>
        <taxon>Bacteria</taxon>
        <taxon>Pseudomonadati</taxon>
        <taxon>Verrucomicrobiota</taxon>
        <taxon>Opitutia</taxon>
        <taxon>Puniceicoccales</taxon>
        <taxon>Cerasicoccaceae</taxon>
        <taxon>Ruficoccus</taxon>
    </lineage>
</organism>
<evidence type="ECO:0000256" key="1">
    <source>
        <dbReference type="ARBA" id="ARBA00008558"/>
    </source>
</evidence>
<dbReference type="InterPro" id="IPR012341">
    <property type="entry name" value="6hp_glycosidase-like_sf"/>
</dbReference>
<dbReference type="SUPFAM" id="SSF48208">
    <property type="entry name" value="Six-hairpin glycosidases"/>
    <property type="match status" value="1"/>
</dbReference>
<dbReference type="PANTHER" id="PTHR15108">
    <property type="entry name" value="N-ACYLGLUCOSAMINE-2-EPIMERASE"/>
    <property type="match status" value="1"/>
</dbReference>
<dbReference type="Gene3D" id="1.50.10.10">
    <property type="match status" value="1"/>
</dbReference>
<dbReference type="FunFam" id="1.50.10.10:FF:000021">
    <property type="entry name" value="N-acylglucosamine 2-epimerase"/>
    <property type="match status" value="1"/>
</dbReference>